<dbReference type="InterPro" id="IPR029063">
    <property type="entry name" value="SAM-dependent_MTases_sf"/>
</dbReference>
<evidence type="ECO:0000256" key="1">
    <source>
        <dbReference type="SAM" id="MobiDB-lite"/>
    </source>
</evidence>
<dbReference type="Pfam" id="PF08242">
    <property type="entry name" value="Methyltransf_12"/>
    <property type="match status" value="1"/>
</dbReference>
<reference evidence="3 4" key="1">
    <citation type="journal article" date="2023" name="Arcadia Sci">
        <title>De novo assembly of a long-read Amblyomma americanum tick genome.</title>
        <authorList>
            <person name="Chou S."/>
            <person name="Poskanzer K.E."/>
            <person name="Rollins M."/>
            <person name="Thuy-Boun P.S."/>
        </authorList>
    </citation>
    <scope>NUCLEOTIDE SEQUENCE [LARGE SCALE GENOMIC DNA]</scope>
    <source>
        <strain evidence="3">F_SG_1</strain>
        <tissue evidence="3">Salivary glands</tissue>
    </source>
</reference>
<evidence type="ECO:0000313" key="3">
    <source>
        <dbReference type="EMBL" id="KAK8781933.1"/>
    </source>
</evidence>
<evidence type="ECO:0000313" key="4">
    <source>
        <dbReference type="Proteomes" id="UP001321473"/>
    </source>
</evidence>
<proteinExistence type="predicted"/>
<sequence>MFSTETKSLPRYSGAATRKRRRDSRVQRGWAFCNSCPRKTTMKFHPECYVKYVHYPSQLNEEALKKTCFQKPLTKDQQVLEVGCGIGHFAQQFLLPHCQPCRRLVATDLQPDMVRFARERFPHEDIVYDVLDIATPNLSPFLEKYGKFDRVFSFLTFHMIQDQKTAYANVSKLLNEGGECLVLGFASHDIVDVCAELCQTDRWKGRVPDPRKAAHPTFNFNRVKSASQVEAEVRDTLRGTGLECLSCDVYDSGWKYDDMDSLLDMFLTTLPFRSTVPDEDWEDFRTVWAEMMFRKLSPSPGKPLEVKFSLYAVHARHA</sequence>
<dbReference type="SUPFAM" id="SSF53335">
    <property type="entry name" value="S-adenosyl-L-methionine-dependent methyltransferases"/>
    <property type="match status" value="1"/>
</dbReference>
<keyword evidence="4" id="KW-1185">Reference proteome</keyword>
<dbReference type="CDD" id="cd02440">
    <property type="entry name" value="AdoMet_MTases"/>
    <property type="match status" value="1"/>
</dbReference>
<feature type="region of interest" description="Disordered" evidence="1">
    <location>
        <begin position="1"/>
        <end position="20"/>
    </location>
</feature>
<protein>
    <recommendedName>
        <fullName evidence="2">Methyltransferase type 12 domain-containing protein</fullName>
    </recommendedName>
</protein>
<evidence type="ECO:0000259" key="2">
    <source>
        <dbReference type="Pfam" id="PF08242"/>
    </source>
</evidence>
<name>A0AAQ4F517_AMBAM</name>
<dbReference type="InterPro" id="IPR013217">
    <property type="entry name" value="Methyltransf_12"/>
</dbReference>
<accession>A0AAQ4F517</accession>
<dbReference type="Gene3D" id="3.40.50.150">
    <property type="entry name" value="Vaccinia Virus protein VP39"/>
    <property type="match status" value="1"/>
</dbReference>
<feature type="domain" description="Methyltransferase type 12" evidence="2">
    <location>
        <begin position="80"/>
        <end position="179"/>
    </location>
</feature>
<dbReference type="PANTHER" id="PTHR43861:SF1">
    <property type="entry name" value="TRANS-ACONITATE 2-METHYLTRANSFERASE"/>
    <property type="match status" value="1"/>
</dbReference>
<comment type="caution">
    <text evidence="3">The sequence shown here is derived from an EMBL/GenBank/DDBJ whole genome shotgun (WGS) entry which is preliminary data.</text>
</comment>
<dbReference type="Proteomes" id="UP001321473">
    <property type="component" value="Unassembled WGS sequence"/>
</dbReference>
<dbReference type="AlphaFoldDB" id="A0AAQ4F517"/>
<dbReference type="PANTHER" id="PTHR43861">
    <property type="entry name" value="TRANS-ACONITATE 2-METHYLTRANSFERASE-RELATED"/>
    <property type="match status" value="1"/>
</dbReference>
<dbReference type="EMBL" id="JARKHS020007180">
    <property type="protein sequence ID" value="KAK8781933.1"/>
    <property type="molecule type" value="Genomic_DNA"/>
</dbReference>
<organism evidence="3 4">
    <name type="scientific">Amblyomma americanum</name>
    <name type="common">Lone star tick</name>
    <dbReference type="NCBI Taxonomy" id="6943"/>
    <lineage>
        <taxon>Eukaryota</taxon>
        <taxon>Metazoa</taxon>
        <taxon>Ecdysozoa</taxon>
        <taxon>Arthropoda</taxon>
        <taxon>Chelicerata</taxon>
        <taxon>Arachnida</taxon>
        <taxon>Acari</taxon>
        <taxon>Parasitiformes</taxon>
        <taxon>Ixodida</taxon>
        <taxon>Ixodoidea</taxon>
        <taxon>Ixodidae</taxon>
        <taxon>Amblyomminae</taxon>
        <taxon>Amblyomma</taxon>
    </lineage>
</organism>
<gene>
    <name evidence="3" type="ORF">V5799_016726</name>
</gene>